<proteinExistence type="predicted"/>
<keyword evidence="1" id="KW-1133">Transmembrane helix</keyword>
<feature type="transmembrane region" description="Helical" evidence="1">
    <location>
        <begin position="228"/>
        <end position="249"/>
    </location>
</feature>
<name>A0A129BMF2_LEGPN</name>
<dbReference type="InterPro" id="IPR030802">
    <property type="entry name" value="Permease_MalE"/>
</dbReference>
<evidence type="ECO:0000313" key="4">
    <source>
        <dbReference type="Proteomes" id="UP000254631"/>
    </source>
</evidence>
<dbReference type="Proteomes" id="UP000254631">
    <property type="component" value="Unassembled WGS sequence"/>
</dbReference>
<dbReference type="AlphaFoldDB" id="A0A129BMF2"/>
<dbReference type="OMA" id="FRRFSKP"/>
<accession>A0A129BMF2</accession>
<evidence type="ECO:0000313" key="3">
    <source>
        <dbReference type="EMBL" id="STX78354.1"/>
    </source>
</evidence>
<dbReference type="RefSeq" id="WP_011212859.1">
    <property type="nucleotide sequence ID" value="NZ_BAZA01000127.1"/>
</dbReference>
<evidence type="ECO:0000313" key="2">
    <source>
        <dbReference type="EMBL" id="MCZ4717864.1"/>
    </source>
</evidence>
<evidence type="ECO:0000256" key="1">
    <source>
        <dbReference type="SAM" id="Phobius"/>
    </source>
</evidence>
<organism evidence="3 4">
    <name type="scientific">Legionella pneumophila</name>
    <dbReference type="NCBI Taxonomy" id="446"/>
    <lineage>
        <taxon>Bacteria</taxon>
        <taxon>Pseudomonadati</taxon>
        <taxon>Pseudomonadota</taxon>
        <taxon>Gammaproteobacteria</taxon>
        <taxon>Legionellales</taxon>
        <taxon>Legionellaceae</taxon>
        <taxon>Legionella</taxon>
    </lineage>
</organism>
<dbReference type="eggNOG" id="COG0767">
    <property type="taxonomic scope" value="Bacteria"/>
</dbReference>
<dbReference type="GO" id="GO:0043190">
    <property type="term" value="C:ATP-binding cassette (ABC) transporter complex"/>
    <property type="evidence" value="ECO:0007669"/>
    <property type="project" value="InterPro"/>
</dbReference>
<reference evidence="3 4" key="1">
    <citation type="submission" date="2018-06" db="EMBL/GenBank/DDBJ databases">
        <authorList>
            <consortium name="Pathogen Informatics"/>
            <person name="Doyle S."/>
        </authorList>
    </citation>
    <scope>NUCLEOTIDE SEQUENCE [LARGE SCALE GENOMIC DNA]</scope>
    <source>
        <strain evidence="3 4">NCTC12000</strain>
    </source>
</reference>
<dbReference type="Proteomes" id="UP001071279">
    <property type="component" value="Unassembled WGS sequence"/>
</dbReference>
<keyword evidence="1" id="KW-0812">Transmembrane</keyword>
<dbReference type="Pfam" id="PF02405">
    <property type="entry name" value="MlaE"/>
    <property type="match status" value="2"/>
</dbReference>
<feature type="transmembrane region" description="Helical" evidence="1">
    <location>
        <begin position="102"/>
        <end position="121"/>
    </location>
</feature>
<dbReference type="EMBL" id="JAPXIC010000003">
    <property type="protein sequence ID" value="MCZ4717864.1"/>
    <property type="molecule type" value="Genomic_DNA"/>
</dbReference>
<dbReference type="EMBL" id="UGOL01000001">
    <property type="protein sequence ID" value="STX78354.1"/>
    <property type="molecule type" value="Genomic_DNA"/>
</dbReference>
<feature type="transmembrane region" description="Helical" evidence="1">
    <location>
        <begin position="58"/>
        <end position="81"/>
    </location>
</feature>
<feature type="transmembrane region" description="Helical" evidence="1">
    <location>
        <begin position="154"/>
        <end position="173"/>
    </location>
</feature>
<feature type="transmembrane region" description="Helical" evidence="1">
    <location>
        <begin position="193"/>
        <end position="216"/>
    </location>
</feature>
<protein>
    <submittedName>
        <fullName evidence="3">ABC transport system permease</fullName>
    </submittedName>
    <submittedName>
        <fullName evidence="2">ABC transporter permease</fullName>
    </submittedName>
</protein>
<gene>
    <name evidence="3" type="ORF">NCTC12000_00323</name>
    <name evidence="2" type="ORF">O6C86_01355</name>
</gene>
<reference evidence="2" key="2">
    <citation type="submission" date="2022-12" db="EMBL/GenBank/DDBJ databases">
        <title>Comparative genomics of Legionella pneumophila isolates from the West Bank and Germany support molecular epidemiology of Legionnaires disease.</title>
        <authorList>
            <person name="Zayed A.R."/>
            <person name="Bitar D.M."/>
            <person name="Steinert M."/>
            <person name="Lueck C."/>
            <person name="Brettar I."/>
            <person name="Hoefle M.G."/>
            <person name="Bunk B."/>
        </authorList>
    </citation>
    <scope>NUCLEOTIDE SEQUENCE</scope>
    <source>
        <strain evidence="2">H23</strain>
    </source>
</reference>
<keyword evidence="1" id="KW-0472">Membrane</keyword>
<sequence>MYVFRRFSKHIITFLHSLELAFRFLGHLVDSTIKVIFGKLSIVWPNTLEMIYYSGARLVILLSFIGILLGATVSQTVYALLKPFQLHQRVLPIVQNILTHEILPVLIGFILCIQAALHMVNTRLEHYQENPEAIILAQVLPIIVGMNIASLLLYVYLVSAIFFSFYLTFHFMLGFTNNEFLSYVVSSTTLFDLIYSVVKTLILCIIVGLTSGYYYYEASIRHIYLRKAVSRILTRGSFWLIIASMYITLTF</sequence>